<dbReference type="PANTHER" id="PTHR37692">
    <property type="entry name" value="HYPOTHETICAL MEMBRANE SPANNING PROTEIN"/>
    <property type="match status" value="1"/>
</dbReference>
<feature type="transmembrane region" description="Helical" evidence="1">
    <location>
        <begin position="149"/>
        <end position="171"/>
    </location>
</feature>
<evidence type="ECO:0000313" key="2">
    <source>
        <dbReference type="EMBL" id="MEA9354577.1"/>
    </source>
</evidence>
<feature type="transmembrane region" description="Helical" evidence="1">
    <location>
        <begin position="7"/>
        <end position="28"/>
    </location>
</feature>
<dbReference type="PANTHER" id="PTHR37692:SF1">
    <property type="entry name" value="DUF420 DOMAIN-CONTAINING PROTEIN"/>
    <property type="match status" value="1"/>
</dbReference>
<protein>
    <submittedName>
        <fullName evidence="2">DUF420 domain-containing protein</fullName>
    </submittedName>
</protein>
<reference evidence="2 3" key="1">
    <citation type="submission" date="2023-11" db="EMBL/GenBank/DDBJ databases">
        <title>A Novel Polar Bacteriovorax (B. antarcticus) Isolated from the Biocrust in Antarctica.</title>
        <authorList>
            <person name="Mun W."/>
            <person name="Choi S.Y."/>
            <person name="Mitchell R.J."/>
        </authorList>
    </citation>
    <scope>NUCLEOTIDE SEQUENCE [LARGE SCALE GENOMIC DNA]</scope>
    <source>
        <strain evidence="2 3">PP10</strain>
    </source>
</reference>
<evidence type="ECO:0000313" key="3">
    <source>
        <dbReference type="Proteomes" id="UP001302274"/>
    </source>
</evidence>
<dbReference type="InterPro" id="IPR007352">
    <property type="entry name" value="DUF420"/>
</dbReference>
<keyword evidence="1" id="KW-0812">Transmembrane</keyword>
<name>A0ABU5VNF0_9BACT</name>
<proteinExistence type="predicted"/>
<comment type="caution">
    <text evidence="2">The sequence shown here is derived from an EMBL/GenBank/DDBJ whole genome shotgun (WGS) entry which is preliminary data.</text>
</comment>
<dbReference type="RefSeq" id="WP_323573999.1">
    <property type="nucleotide sequence ID" value="NZ_JAYGJQ010000001.1"/>
</dbReference>
<organism evidence="2 3">
    <name type="scientific">Bacteriovorax antarcticus</name>
    <dbReference type="NCBI Taxonomy" id="3088717"/>
    <lineage>
        <taxon>Bacteria</taxon>
        <taxon>Pseudomonadati</taxon>
        <taxon>Bdellovibrionota</taxon>
        <taxon>Bacteriovoracia</taxon>
        <taxon>Bacteriovoracales</taxon>
        <taxon>Bacteriovoracaceae</taxon>
        <taxon>Bacteriovorax</taxon>
    </lineage>
</organism>
<gene>
    <name evidence="2" type="ORF">SHI21_00075</name>
</gene>
<sequence>MNSEKTVFSIIGLLSAAVIGFLFWLIYFKTGASVNAGGWVGNLPALNAILNALTATLLVTGYVFIKKNHKDLHIKAMLAATFTSACFLVSYVTYHHFQGDTKFMGVGIIRPIYFLILITHILLSIVQVPLILTTLYLAAVKNFPRHRKFARVTFPIWLYVSVTGVLIFVILKSFN</sequence>
<keyword evidence="3" id="KW-1185">Reference proteome</keyword>
<feature type="transmembrane region" description="Helical" evidence="1">
    <location>
        <begin position="112"/>
        <end position="137"/>
    </location>
</feature>
<dbReference type="Pfam" id="PF04238">
    <property type="entry name" value="DUF420"/>
    <property type="match status" value="1"/>
</dbReference>
<dbReference type="EMBL" id="JAYGJQ010000001">
    <property type="protein sequence ID" value="MEA9354577.1"/>
    <property type="molecule type" value="Genomic_DNA"/>
</dbReference>
<accession>A0ABU5VNF0</accession>
<evidence type="ECO:0000256" key="1">
    <source>
        <dbReference type="SAM" id="Phobius"/>
    </source>
</evidence>
<keyword evidence="1" id="KW-0472">Membrane</keyword>
<keyword evidence="1" id="KW-1133">Transmembrane helix</keyword>
<dbReference type="Proteomes" id="UP001302274">
    <property type="component" value="Unassembled WGS sequence"/>
</dbReference>
<feature type="transmembrane region" description="Helical" evidence="1">
    <location>
        <begin position="72"/>
        <end position="92"/>
    </location>
</feature>
<feature type="transmembrane region" description="Helical" evidence="1">
    <location>
        <begin position="48"/>
        <end position="65"/>
    </location>
</feature>